<dbReference type="SUPFAM" id="SSF74653">
    <property type="entry name" value="TolA/TonB C-terminal domain"/>
    <property type="match status" value="1"/>
</dbReference>
<dbReference type="InterPro" id="IPR037682">
    <property type="entry name" value="TonB_C"/>
</dbReference>
<evidence type="ECO:0000313" key="2">
    <source>
        <dbReference type="EMBL" id="XBH15909.1"/>
    </source>
</evidence>
<organism evidence="2">
    <name type="scientific">Telmatobacter sp. DSM 110680</name>
    <dbReference type="NCBI Taxonomy" id="3036704"/>
    <lineage>
        <taxon>Bacteria</taxon>
        <taxon>Pseudomonadati</taxon>
        <taxon>Acidobacteriota</taxon>
        <taxon>Terriglobia</taxon>
        <taxon>Terriglobales</taxon>
        <taxon>Acidobacteriaceae</taxon>
        <taxon>Telmatobacter</taxon>
    </lineage>
</organism>
<proteinExistence type="predicted"/>
<gene>
    <name evidence="2" type="ORF">P8935_15185</name>
</gene>
<dbReference type="PROSITE" id="PS52015">
    <property type="entry name" value="TONB_CTD"/>
    <property type="match status" value="1"/>
</dbReference>
<reference evidence="2" key="1">
    <citation type="submission" date="2023-03" db="EMBL/GenBank/DDBJ databases">
        <title>Edaphobacter sp.</title>
        <authorList>
            <person name="Huber K.J."/>
            <person name="Papendorf J."/>
            <person name="Pilke C."/>
            <person name="Bunk B."/>
            <person name="Sproeer C."/>
            <person name="Pester M."/>
        </authorList>
    </citation>
    <scope>NUCLEOTIDE SEQUENCE</scope>
    <source>
        <strain evidence="2">DSM 110680</strain>
    </source>
</reference>
<name>A0AAU7DEZ3_9BACT</name>
<dbReference type="AlphaFoldDB" id="A0AAU7DEZ3"/>
<feature type="domain" description="TonB C-terminal" evidence="1">
    <location>
        <begin position="1"/>
        <end position="69"/>
    </location>
</feature>
<dbReference type="Gene3D" id="3.30.1150.10">
    <property type="match status" value="1"/>
</dbReference>
<accession>A0AAU7DEZ3</accession>
<protein>
    <submittedName>
        <fullName evidence="2">Energy transducer TonB</fullName>
    </submittedName>
</protein>
<dbReference type="RefSeq" id="WP_348261142.1">
    <property type="nucleotide sequence ID" value="NZ_CP121196.1"/>
</dbReference>
<dbReference type="GO" id="GO:0055085">
    <property type="term" value="P:transmembrane transport"/>
    <property type="evidence" value="ECO:0007669"/>
    <property type="project" value="InterPro"/>
</dbReference>
<evidence type="ECO:0000259" key="1">
    <source>
        <dbReference type="PROSITE" id="PS52015"/>
    </source>
</evidence>
<dbReference type="EMBL" id="CP121196">
    <property type="protein sequence ID" value="XBH15909.1"/>
    <property type="molecule type" value="Genomic_DNA"/>
</dbReference>
<sequence length="69" mass="7381">MTGTVVIGLDIGVRGNVLHPVVISGPASLQRAALDAIREYKYRPYTLNGKPVQVETTVSVPFTLNDACP</sequence>
<dbReference type="Pfam" id="PF03544">
    <property type="entry name" value="TonB_C"/>
    <property type="match status" value="1"/>
</dbReference>